<dbReference type="PRINTS" id="PR00019">
    <property type="entry name" value="LEURICHRPT"/>
</dbReference>
<dbReference type="InterPro" id="IPR053211">
    <property type="entry name" value="DNA_repair-toleration"/>
</dbReference>
<evidence type="ECO:0000256" key="3">
    <source>
        <dbReference type="ARBA" id="ARBA00022729"/>
    </source>
</evidence>
<accession>A0A6A6LP59</accession>
<gene>
    <name evidence="7" type="ORF">GH714_023857</name>
</gene>
<keyword evidence="3" id="KW-0732">Signal</keyword>
<dbReference type="PANTHER" id="PTHR48060:SF21">
    <property type="entry name" value="L DOMAIN-LIKE PROTEIN"/>
    <property type="match status" value="1"/>
</dbReference>
<proteinExistence type="predicted"/>
<dbReference type="InterPro" id="IPR032675">
    <property type="entry name" value="LRR_dom_sf"/>
</dbReference>
<evidence type="ECO:0000256" key="2">
    <source>
        <dbReference type="ARBA" id="ARBA00022614"/>
    </source>
</evidence>
<comment type="caution">
    <text evidence="7">The sequence shown here is derived from an EMBL/GenBank/DDBJ whole genome shotgun (WGS) entry which is preliminary data.</text>
</comment>
<name>A0A6A6LP59_HEVBR</name>
<evidence type="ECO:0000313" key="7">
    <source>
        <dbReference type="EMBL" id="KAF2301409.1"/>
    </source>
</evidence>
<comment type="subcellular location">
    <subcellularLocation>
        <location evidence="1">Membrane</location>
    </subcellularLocation>
</comment>
<dbReference type="Proteomes" id="UP000467840">
    <property type="component" value="Chromosome 4"/>
</dbReference>
<dbReference type="Gene3D" id="3.80.10.10">
    <property type="entry name" value="Ribonuclease Inhibitor"/>
    <property type="match status" value="2"/>
</dbReference>
<keyword evidence="6" id="KW-0325">Glycoprotein</keyword>
<reference evidence="7 8" key="1">
    <citation type="journal article" date="2020" name="Mol. Plant">
        <title>The Chromosome-Based Rubber Tree Genome Provides New Insights into Spurge Genome Evolution and Rubber Biosynthesis.</title>
        <authorList>
            <person name="Liu J."/>
            <person name="Shi C."/>
            <person name="Shi C.C."/>
            <person name="Li W."/>
            <person name="Zhang Q.J."/>
            <person name="Zhang Y."/>
            <person name="Li K."/>
            <person name="Lu H.F."/>
            <person name="Shi C."/>
            <person name="Zhu S.T."/>
            <person name="Xiao Z.Y."/>
            <person name="Nan H."/>
            <person name="Yue Y."/>
            <person name="Zhu X.G."/>
            <person name="Wu Y."/>
            <person name="Hong X.N."/>
            <person name="Fan G.Y."/>
            <person name="Tong Y."/>
            <person name="Zhang D."/>
            <person name="Mao C.L."/>
            <person name="Liu Y.L."/>
            <person name="Hao S.J."/>
            <person name="Liu W.Q."/>
            <person name="Lv M.Q."/>
            <person name="Zhang H.B."/>
            <person name="Liu Y."/>
            <person name="Hu-Tang G.R."/>
            <person name="Wang J.P."/>
            <person name="Wang J.H."/>
            <person name="Sun Y.H."/>
            <person name="Ni S.B."/>
            <person name="Chen W.B."/>
            <person name="Zhang X.C."/>
            <person name="Jiao Y.N."/>
            <person name="Eichler E.E."/>
            <person name="Li G.H."/>
            <person name="Liu X."/>
            <person name="Gao L.Z."/>
        </authorList>
    </citation>
    <scope>NUCLEOTIDE SEQUENCE [LARGE SCALE GENOMIC DNA]</scope>
    <source>
        <strain evidence="8">cv. GT1</strain>
        <tissue evidence="7">Leaf</tissue>
    </source>
</reference>
<organism evidence="7 8">
    <name type="scientific">Hevea brasiliensis</name>
    <name type="common">Para rubber tree</name>
    <name type="synonym">Siphonia brasiliensis</name>
    <dbReference type="NCBI Taxonomy" id="3981"/>
    <lineage>
        <taxon>Eukaryota</taxon>
        <taxon>Viridiplantae</taxon>
        <taxon>Streptophyta</taxon>
        <taxon>Embryophyta</taxon>
        <taxon>Tracheophyta</taxon>
        <taxon>Spermatophyta</taxon>
        <taxon>Magnoliopsida</taxon>
        <taxon>eudicotyledons</taxon>
        <taxon>Gunneridae</taxon>
        <taxon>Pentapetalae</taxon>
        <taxon>rosids</taxon>
        <taxon>fabids</taxon>
        <taxon>Malpighiales</taxon>
        <taxon>Euphorbiaceae</taxon>
        <taxon>Crotonoideae</taxon>
        <taxon>Micrandreae</taxon>
        <taxon>Hevea</taxon>
    </lineage>
</organism>
<dbReference type="InterPro" id="IPR001611">
    <property type="entry name" value="Leu-rich_rpt"/>
</dbReference>
<evidence type="ECO:0000256" key="5">
    <source>
        <dbReference type="ARBA" id="ARBA00023136"/>
    </source>
</evidence>
<dbReference type="AlphaFoldDB" id="A0A6A6LP59"/>
<dbReference type="InterPro" id="IPR003591">
    <property type="entry name" value="Leu-rich_rpt_typical-subtyp"/>
</dbReference>
<evidence type="ECO:0000256" key="1">
    <source>
        <dbReference type="ARBA" id="ARBA00004370"/>
    </source>
</evidence>
<dbReference type="EMBL" id="JAAGAX010000010">
    <property type="protein sequence ID" value="KAF2301409.1"/>
    <property type="molecule type" value="Genomic_DNA"/>
</dbReference>
<evidence type="ECO:0000256" key="4">
    <source>
        <dbReference type="ARBA" id="ARBA00022737"/>
    </source>
</evidence>
<keyword evidence="2" id="KW-0433">Leucine-rich repeat</keyword>
<dbReference type="SMART" id="SM00369">
    <property type="entry name" value="LRR_TYP"/>
    <property type="match status" value="4"/>
</dbReference>
<protein>
    <submittedName>
        <fullName evidence="7">Uncharacterized protein</fullName>
    </submittedName>
</protein>
<keyword evidence="4" id="KW-0677">Repeat</keyword>
<sequence>MHLMNNSFTGTFQLPNFNHYKLAELEISSNNITGQLPKEFGLVLSNLQYIGMSRNSFHGNVPSSIGEVKGLHYMDLSNNNFSGMLPGSMLGNGTDLSRLYLSNNNFSGMTSVDSLNINVHLSVLDISNNKLSGTIPIQLCNLSSLRFLDLSENRLFGSIPSCFNASSLSFLFLQKNSLSGSIPHVLSRSPNLVVLDLRDNKFTGNIPSWINQLSKLRVLSLGGNALRGHIPNQLCQLRIVSIMDLSHNLLFGSIPSCFDNFSILKNMSFGNMGADNFGGESVGFPKFFIADHPLYNATLEFEATESLRASYVTIFGIDSNPEHQQALAHVKIYLDALSNGISQFSNLYHLDVSGNSISGEIPNVFGNRSTLLSVIMRDNAFKDKISCEMFASIVFYLDLSDNFLPGPIPSCEFSNVAHLSLQGNKISVGVY</sequence>
<dbReference type="Pfam" id="PF00560">
    <property type="entry name" value="LRR_1"/>
    <property type="match status" value="3"/>
</dbReference>
<evidence type="ECO:0000256" key="6">
    <source>
        <dbReference type="ARBA" id="ARBA00023180"/>
    </source>
</evidence>
<dbReference type="PANTHER" id="PTHR48060">
    <property type="entry name" value="DNA DAMAGE-REPAIR/TOLERATION PROTEIN DRT100"/>
    <property type="match status" value="1"/>
</dbReference>
<dbReference type="FunFam" id="3.80.10.10:FF:000041">
    <property type="entry name" value="LRR receptor-like serine/threonine-protein kinase ERECTA"/>
    <property type="match status" value="2"/>
</dbReference>
<dbReference type="SUPFAM" id="SSF52058">
    <property type="entry name" value="L domain-like"/>
    <property type="match status" value="2"/>
</dbReference>
<dbReference type="GO" id="GO:0016020">
    <property type="term" value="C:membrane"/>
    <property type="evidence" value="ECO:0007669"/>
    <property type="project" value="UniProtKB-SubCell"/>
</dbReference>
<dbReference type="Pfam" id="PF13855">
    <property type="entry name" value="LRR_8"/>
    <property type="match status" value="2"/>
</dbReference>
<evidence type="ECO:0000313" key="8">
    <source>
        <dbReference type="Proteomes" id="UP000467840"/>
    </source>
</evidence>
<keyword evidence="5" id="KW-0472">Membrane</keyword>
<keyword evidence="8" id="KW-1185">Reference proteome</keyword>